<keyword evidence="3" id="KW-1185">Reference proteome</keyword>
<keyword evidence="1" id="KW-0732">Signal</keyword>
<evidence type="ECO:0000313" key="2">
    <source>
        <dbReference type="EMBL" id="TDE55908.1"/>
    </source>
</evidence>
<evidence type="ECO:0000256" key="1">
    <source>
        <dbReference type="SAM" id="SignalP"/>
    </source>
</evidence>
<evidence type="ECO:0008006" key="4">
    <source>
        <dbReference type="Google" id="ProtNLM"/>
    </source>
</evidence>
<name>A0A4R5FRT6_9ACTN</name>
<protein>
    <recommendedName>
        <fullName evidence="4">Secreted protein</fullName>
    </recommendedName>
</protein>
<sequence>MFRCVAAAFAMTAAALLLAAVPAIADDDPGNLVCGKDISGAIDVYIPDQSPSTHRFCADKDDPNRVNEFVWES</sequence>
<accession>A0A4R5FRT6</accession>
<comment type="caution">
    <text evidence="2">The sequence shown here is derived from an EMBL/GenBank/DDBJ whole genome shotgun (WGS) entry which is preliminary data.</text>
</comment>
<feature type="signal peptide" evidence="1">
    <location>
        <begin position="1"/>
        <end position="25"/>
    </location>
</feature>
<organism evidence="2 3">
    <name type="scientific">Nonomuraea mesophila</name>
    <dbReference type="NCBI Taxonomy" id="2530382"/>
    <lineage>
        <taxon>Bacteria</taxon>
        <taxon>Bacillati</taxon>
        <taxon>Actinomycetota</taxon>
        <taxon>Actinomycetes</taxon>
        <taxon>Streptosporangiales</taxon>
        <taxon>Streptosporangiaceae</taxon>
        <taxon>Nonomuraea</taxon>
    </lineage>
</organism>
<dbReference type="RefSeq" id="WP_132630411.1">
    <property type="nucleotide sequence ID" value="NZ_SMLD01000025.1"/>
</dbReference>
<dbReference type="EMBL" id="SMLD01000025">
    <property type="protein sequence ID" value="TDE55908.1"/>
    <property type="molecule type" value="Genomic_DNA"/>
</dbReference>
<feature type="chain" id="PRO_5020342646" description="Secreted protein" evidence="1">
    <location>
        <begin position="26"/>
        <end position="73"/>
    </location>
</feature>
<evidence type="ECO:0000313" key="3">
    <source>
        <dbReference type="Proteomes" id="UP000295136"/>
    </source>
</evidence>
<proteinExistence type="predicted"/>
<dbReference type="Proteomes" id="UP000295136">
    <property type="component" value="Unassembled WGS sequence"/>
</dbReference>
<reference evidence="2 3" key="1">
    <citation type="submission" date="2019-03" db="EMBL/GenBank/DDBJ databases">
        <title>Draft genome sequences of novel Actinobacteria.</title>
        <authorList>
            <person name="Sahin N."/>
            <person name="Ay H."/>
            <person name="Saygin H."/>
        </authorList>
    </citation>
    <scope>NUCLEOTIDE SEQUENCE [LARGE SCALE GENOMIC DNA]</scope>
    <source>
        <strain evidence="2 3">6K102</strain>
    </source>
</reference>
<gene>
    <name evidence="2" type="ORF">E1295_12435</name>
</gene>
<dbReference type="AlphaFoldDB" id="A0A4R5FRT6"/>